<name>A0AAW1RY34_9CHLO</name>
<feature type="domain" description="RanBD1" evidence="11">
    <location>
        <begin position="277"/>
        <end position="423"/>
    </location>
</feature>
<gene>
    <name evidence="12" type="ORF">WJX74_000985</name>
</gene>
<dbReference type="PANTHER" id="PTHR23138">
    <property type="entry name" value="RAN BINDING PROTEIN"/>
    <property type="match status" value="1"/>
</dbReference>
<evidence type="ECO:0000256" key="4">
    <source>
        <dbReference type="ARBA" id="ARBA00022816"/>
    </source>
</evidence>
<keyword evidence="7" id="KW-0811">Translocation</keyword>
<keyword evidence="4" id="KW-0509">mRNA transport</keyword>
<dbReference type="Proteomes" id="UP001438707">
    <property type="component" value="Unassembled WGS sequence"/>
</dbReference>
<dbReference type="PANTHER" id="PTHR23138:SF142">
    <property type="entry name" value="RAN-BINDING PROTEIN 3B-RELATED"/>
    <property type="match status" value="1"/>
</dbReference>
<dbReference type="Pfam" id="PF08911">
    <property type="entry name" value="NUP50"/>
    <property type="match status" value="1"/>
</dbReference>
<dbReference type="InterPro" id="IPR000156">
    <property type="entry name" value="Ran_bind_dom"/>
</dbReference>
<evidence type="ECO:0000256" key="6">
    <source>
        <dbReference type="ARBA" id="ARBA00022990"/>
    </source>
</evidence>
<dbReference type="EMBL" id="JALJOS010000005">
    <property type="protein sequence ID" value="KAK9838666.1"/>
    <property type="molecule type" value="Genomic_DNA"/>
</dbReference>
<sequence length="427" mass="42837">MSKRPTDDLEPSAKRGKRGSDRQLTKDDPSDDEDGPPVLAGTFARASEEELKGRKIIKARRSGASGTPAANPFAGVSLTSSTGNPFAGVSLLGAKPGPTSTAQAESTPSPAPVADTPVVSSPAKQPPANDSAAPSSDTAAASPDPPDATSAQPTATPASTPVKPAAPAMQSFSTFANSTASAFAVTASSASGFAFGQASAPAAASTLDPAGSSLAAGASSSAPQAGTSIFGSGSSAGSFSFGTIPAASTSSFPSMQSIFGTSSTTDAPHVFGAAGTSAKPAVELSEADTKNGEEDESTAFHGDGKLFQFVDNSWRERGSGDMRLNVGPSGQARLVMRQRGNLKLLLNANLFPGMTHDLMDGGKGAMFQAMNYAAAKNEPAGADKLPAEATSLELTTFAFKSKQPGIVSAFHASISKHKPPAKAPQGS</sequence>
<dbReference type="SUPFAM" id="SSF50729">
    <property type="entry name" value="PH domain-like"/>
    <property type="match status" value="1"/>
</dbReference>
<protein>
    <recommendedName>
        <fullName evidence="11">RanBD1 domain-containing protein</fullName>
    </recommendedName>
</protein>
<keyword evidence="5" id="KW-0653">Protein transport</keyword>
<feature type="region of interest" description="Disordered" evidence="10">
    <location>
        <begin position="1"/>
        <end position="166"/>
    </location>
</feature>
<dbReference type="AlphaFoldDB" id="A0AAW1RY34"/>
<evidence type="ECO:0000256" key="2">
    <source>
        <dbReference type="ARBA" id="ARBA00022448"/>
    </source>
</evidence>
<dbReference type="Pfam" id="PF00638">
    <property type="entry name" value="Ran_BP1"/>
    <property type="match status" value="1"/>
</dbReference>
<feature type="compositionally biased region" description="Basic and acidic residues" evidence="10">
    <location>
        <begin position="1"/>
        <end position="28"/>
    </location>
</feature>
<keyword evidence="6" id="KW-0007">Acetylation</keyword>
<dbReference type="SMART" id="SM00160">
    <property type="entry name" value="RanBD"/>
    <property type="match status" value="1"/>
</dbReference>
<feature type="compositionally biased region" description="Low complexity" evidence="10">
    <location>
        <begin position="126"/>
        <end position="161"/>
    </location>
</feature>
<organism evidence="12 13">
    <name type="scientific">Apatococcus lobatus</name>
    <dbReference type="NCBI Taxonomy" id="904363"/>
    <lineage>
        <taxon>Eukaryota</taxon>
        <taxon>Viridiplantae</taxon>
        <taxon>Chlorophyta</taxon>
        <taxon>core chlorophytes</taxon>
        <taxon>Trebouxiophyceae</taxon>
        <taxon>Chlorellales</taxon>
        <taxon>Chlorellaceae</taxon>
        <taxon>Apatococcus</taxon>
    </lineage>
</organism>
<dbReference type="Gene3D" id="2.30.29.30">
    <property type="entry name" value="Pleckstrin-homology domain (PH domain)/Phosphotyrosine-binding domain (PTB)"/>
    <property type="match status" value="1"/>
</dbReference>
<feature type="compositionally biased region" description="Polar residues" evidence="10">
    <location>
        <begin position="98"/>
        <end position="108"/>
    </location>
</feature>
<evidence type="ECO:0000256" key="10">
    <source>
        <dbReference type="SAM" id="MobiDB-lite"/>
    </source>
</evidence>
<keyword evidence="8" id="KW-0906">Nuclear pore complex</keyword>
<evidence type="ECO:0000256" key="7">
    <source>
        <dbReference type="ARBA" id="ARBA00023010"/>
    </source>
</evidence>
<proteinExistence type="predicted"/>
<dbReference type="InterPro" id="IPR015007">
    <property type="entry name" value="NUP2/50/61"/>
</dbReference>
<reference evidence="12 13" key="1">
    <citation type="journal article" date="2024" name="Nat. Commun.">
        <title>Phylogenomics reveals the evolutionary origins of lichenization in chlorophyte algae.</title>
        <authorList>
            <person name="Puginier C."/>
            <person name="Libourel C."/>
            <person name="Otte J."/>
            <person name="Skaloud P."/>
            <person name="Haon M."/>
            <person name="Grisel S."/>
            <person name="Petersen M."/>
            <person name="Berrin J.G."/>
            <person name="Delaux P.M."/>
            <person name="Dal Grande F."/>
            <person name="Keller J."/>
        </authorList>
    </citation>
    <scope>NUCLEOTIDE SEQUENCE [LARGE SCALE GENOMIC DNA]</scope>
    <source>
        <strain evidence="12 13">SAG 2145</strain>
    </source>
</reference>
<accession>A0AAW1RY34</accession>
<feature type="region of interest" description="Disordered" evidence="10">
    <location>
        <begin position="204"/>
        <end position="225"/>
    </location>
</feature>
<evidence type="ECO:0000256" key="3">
    <source>
        <dbReference type="ARBA" id="ARBA00022737"/>
    </source>
</evidence>
<evidence type="ECO:0000256" key="5">
    <source>
        <dbReference type="ARBA" id="ARBA00022927"/>
    </source>
</evidence>
<dbReference type="PROSITE" id="PS50196">
    <property type="entry name" value="RANBD1"/>
    <property type="match status" value="1"/>
</dbReference>
<evidence type="ECO:0000256" key="9">
    <source>
        <dbReference type="ARBA" id="ARBA00023242"/>
    </source>
</evidence>
<keyword evidence="2" id="KW-0813">Transport</keyword>
<dbReference type="GO" id="GO:0051028">
    <property type="term" value="P:mRNA transport"/>
    <property type="evidence" value="ECO:0007669"/>
    <property type="project" value="UniProtKB-KW"/>
</dbReference>
<keyword evidence="3" id="KW-0677">Repeat</keyword>
<keyword evidence="9" id="KW-0539">Nucleus</keyword>
<evidence type="ECO:0000256" key="8">
    <source>
        <dbReference type="ARBA" id="ARBA00023132"/>
    </source>
</evidence>
<dbReference type="GO" id="GO:0015031">
    <property type="term" value="P:protein transport"/>
    <property type="evidence" value="ECO:0007669"/>
    <property type="project" value="UniProtKB-KW"/>
</dbReference>
<keyword evidence="13" id="KW-1185">Reference proteome</keyword>
<comment type="caution">
    <text evidence="12">The sequence shown here is derived from an EMBL/GenBank/DDBJ whole genome shotgun (WGS) entry which is preliminary data.</text>
</comment>
<dbReference type="GO" id="GO:0005643">
    <property type="term" value="C:nuclear pore"/>
    <property type="evidence" value="ECO:0007669"/>
    <property type="project" value="UniProtKB-SubCell"/>
</dbReference>
<evidence type="ECO:0000313" key="12">
    <source>
        <dbReference type="EMBL" id="KAK9838666.1"/>
    </source>
</evidence>
<comment type="subcellular location">
    <subcellularLocation>
        <location evidence="1">Nucleus</location>
        <location evidence="1">Nuclear pore complex</location>
    </subcellularLocation>
</comment>
<evidence type="ECO:0000313" key="13">
    <source>
        <dbReference type="Proteomes" id="UP001438707"/>
    </source>
</evidence>
<evidence type="ECO:0000256" key="1">
    <source>
        <dbReference type="ARBA" id="ARBA00004567"/>
    </source>
</evidence>
<evidence type="ECO:0000259" key="11">
    <source>
        <dbReference type="PROSITE" id="PS50196"/>
    </source>
</evidence>
<dbReference type="InterPro" id="IPR011993">
    <property type="entry name" value="PH-like_dom_sf"/>
</dbReference>
<dbReference type="InterPro" id="IPR045255">
    <property type="entry name" value="RanBP1-like"/>
</dbReference>